<protein>
    <submittedName>
        <fullName evidence="1">SRPBCC family protein</fullName>
    </submittedName>
</protein>
<name>A0ABY5FT23_9MICO</name>
<dbReference type="Pfam" id="PF10604">
    <property type="entry name" value="Polyketide_cyc2"/>
    <property type="match status" value="1"/>
</dbReference>
<keyword evidence="2" id="KW-1185">Reference proteome</keyword>
<gene>
    <name evidence="1" type="ORF">NNL39_06975</name>
</gene>
<reference evidence="1" key="1">
    <citation type="submission" date="2022-07" db="EMBL/GenBank/DDBJ databases">
        <title>Taxonomic analysis of Microcella humidisoli nov. sp., isolated from riverside soil.</title>
        <authorList>
            <person name="Molina K.M."/>
            <person name="Kim S.B."/>
        </authorList>
    </citation>
    <scope>NUCLEOTIDE SEQUENCE</scope>
    <source>
        <strain evidence="1">MMS21-STM10</strain>
    </source>
</reference>
<sequence>MSNRSIRVETVIAADLDTVWRLTQDPELHARWDARFSRIVPTERGDDGLWRFRYERRMLVRTIRGTGIALGSRDGADGARTSALRFTTDDRLSPLRDGRGYWRYEPVADGVRFITGYDYAPGWGRVLDDLVVRRLVAWMTACSFARLRRWAERGEEPERWPLPRMALPARGDRPRARDCTWSIGRAGAMADAPESLTGLAAP</sequence>
<dbReference type="Gene3D" id="3.30.530.20">
    <property type="match status" value="1"/>
</dbReference>
<dbReference type="RefSeq" id="WP_255158319.1">
    <property type="nucleotide sequence ID" value="NZ_CP101497.1"/>
</dbReference>
<dbReference type="SUPFAM" id="SSF55961">
    <property type="entry name" value="Bet v1-like"/>
    <property type="match status" value="1"/>
</dbReference>
<proteinExistence type="predicted"/>
<dbReference type="InterPro" id="IPR019587">
    <property type="entry name" value="Polyketide_cyclase/dehydratase"/>
</dbReference>
<organism evidence="1 2">
    <name type="scientific">Microcella humidisoli</name>
    <dbReference type="NCBI Taxonomy" id="2963406"/>
    <lineage>
        <taxon>Bacteria</taxon>
        <taxon>Bacillati</taxon>
        <taxon>Actinomycetota</taxon>
        <taxon>Actinomycetes</taxon>
        <taxon>Micrococcales</taxon>
        <taxon>Microbacteriaceae</taxon>
        <taxon>Microcella</taxon>
    </lineage>
</organism>
<dbReference type="EMBL" id="CP101497">
    <property type="protein sequence ID" value="UTT61433.1"/>
    <property type="molecule type" value="Genomic_DNA"/>
</dbReference>
<dbReference type="CDD" id="cd07812">
    <property type="entry name" value="SRPBCC"/>
    <property type="match status" value="1"/>
</dbReference>
<evidence type="ECO:0000313" key="2">
    <source>
        <dbReference type="Proteomes" id="UP001060039"/>
    </source>
</evidence>
<dbReference type="InterPro" id="IPR023393">
    <property type="entry name" value="START-like_dom_sf"/>
</dbReference>
<dbReference type="Proteomes" id="UP001060039">
    <property type="component" value="Chromosome"/>
</dbReference>
<accession>A0ABY5FT23</accession>
<evidence type="ECO:0000313" key="1">
    <source>
        <dbReference type="EMBL" id="UTT61433.1"/>
    </source>
</evidence>